<dbReference type="AlphaFoldDB" id="A0A7X3MHS4"/>
<organism evidence="2 3">
    <name type="scientific">Sporofaciens musculi</name>
    <dbReference type="NCBI Taxonomy" id="2681861"/>
    <lineage>
        <taxon>Bacteria</taxon>
        <taxon>Bacillati</taxon>
        <taxon>Bacillota</taxon>
        <taxon>Clostridia</taxon>
        <taxon>Lachnospirales</taxon>
        <taxon>Lachnospiraceae</taxon>
        <taxon>Sporofaciens</taxon>
    </lineage>
</organism>
<dbReference type="GO" id="GO:0045004">
    <property type="term" value="P:DNA replication proofreading"/>
    <property type="evidence" value="ECO:0007669"/>
    <property type="project" value="TreeGrafter"/>
</dbReference>
<evidence type="ECO:0000313" key="2">
    <source>
        <dbReference type="EMBL" id="MXP76683.1"/>
    </source>
</evidence>
<gene>
    <name evidence="2" type="ORF">GN277_15225</name>
</gene>
<evidence type="ECO:0000259" key="1">
    <source>
        <dbReference type="SMART" id="SM00479"/>
    </source>
</evidence>
<dbReference type="Gene3D" id="3.30.420.10">
    <property type="entry name" value="Ribonuclease H-like superfamily/Ribonuclease H"/>
    <property type="match status" value="1"/>
</dbReference>
<dbReference type="RefSeq" id="WP_159751749.1">
    <property type="nucleotide sequence ID" value="NZ_WUQX01000001.1"/>
</dbReference>
<reference evidence="2 3" key="1">
    <citation type="submission" date="2019-12" db="EMBL/GenBank/DDBJ databases">
        <title>Sporaefaciens musculi gen. nov., sp. nov., a novel bacterium isolated from the caecum of an obese mouse.</title>
        <authorList>
            <person name="Rasmussen T.S."/>
            <person name="Streidl T."/>
            <person name="Hitch T.C.A."/>
            <person name="Wortmann E."/>
            <person name="Deptula P."/>
            <person name="Hansen M."/>
            <person name="Nielsen D.S."/>
            <person name="Clavel T."/>
            <person name="Vogensen F.K."/>
        </authorList>
    </citation>
    <scope>NUCLEOTIDE SEQUENCE [LARGE SCALE GENOMIC DNA]</scope>
    <source>
        <strain evidence="2 3">WCA-9-b2</strain>
    </source>
</reference>
<evidence type="ECO:0000313" key="3">
    <source>
        <dbReference type="Proteomes" id="UP000460412"/>
    </source>
</evidence>
<name>A0A7X3MHS4_9FIRM</name>
<keyword evidence="2" id="KW-0540">Nuclease</keyword>
<dbReference type="GO" id="GO:0003676">
    <property type="term" value="F:nucleic acid binding"/>
    <property type="evidence" value="ECO:0007669"/>
    <property type="project" value="InterPro"/>
</dbReference>
<dbReference type="CDD" id="cd06127">
    <property type="entry name" value="DEDDh"/>
    <property type="match status" value="1"/>
</dbReference>
<dbReference type="InterPro" id="IPR036397">
    <property type="entry name" value="RNaseH_sf"/>
</dbReference>
<dbReference type="Pfam" id="PF00929">
    <property type="entry name" value="RNase_T"/>
    <property type="match status" value="1"/>
</dbReference>
<protein>
    <submittedName>
        <fullName evidence="2">3'-5' exonuclease</fullName>
    </submittedName>
</protein>
<comment type="caution">
    <text evidence="2">The sequence shown here is derived from an EMBL/GenBank/DDBJ whole genome shotgun (WGS) entry which is preliminary data.</text>
</comment>
<dbReference type="GO" id="GO:0005829">
    <property type="term" value="C:cytosol"/>
    <property type="evidence" value="ECO:0007669"/>
    <property type="project" value="TreeGrafter"/>
</dbReference>
<sequence length="245" mass="27901">MNNLREVFRKYKAVVFFDVETTGLDAKTCRIIELAAIRIERAGDGTLYTAGRADMLIKLPDGQRIPEKITELTGITDEQLEASGVTEYNAAAAFAFEFLTCGPVLLVAHNAQFDLSFTQEMLGRYGDDALQLLKDCDYLDSLTVYKDRRDYPHKLENAIAAYNLGDKVKNTHRAIDDVKALFEVCRAMDDERPDLLKYVNTFGYNPKYGVGGQRIEKVSYWPQRFNKYMQPPSCTLPALMKKRRK</sequence>
<dbReference type="EMBL" id="WUQX01000001">
    <property type="protein sequence ID" value="MXP76683.1"/>
    <property type="molecule type" value="Genomic_DNA"/>
</dbReference>
<dbReference type="InterPro" id="IPR013520">
    <property type="entry name" value="Ribonucl_H"/>
</dbReference>
<dbReference type="SUPFAM" id="SSF53098">
    <property type="entry name" value="Ribonuclease H-like"/>
    <property type="match status" value="1"/>
</dbReference>
<proteinExistence type="predicted"/>
<dbReference type="GO" id="GO:0008408">
    <property type="term" value="F:3'-5' exonuclease activity"/>
    <property type="evidence" value="ECO:0007669"/>
    <property type="project" value="TreeGrafter"/>
</dbReference>
<dbReference type="SMART" id="SM00479">
    <property type="entry name" value="EXOIII"/>
    <property type="match status" value="1"/>
</dbReference>
<dbReference type="PANTHER" id="PTHR30231:SF41">
    <property type="entry name" value="DNA POLYMERASE III SUBUNIT EPSILON"/>
    <property type="match status" value="1"/>
</dbReference>
<accession>A0A7X3MHS4</accession>
<feature type="domain" description="Exonuclease" evidence="1">
    <location>
        <begin position="13"/>
        <end position="194"/>
    </location>
</feature>
<dbReference type="Proteomes" id="UP000460412">
    <property type="component" value="Unassembled WGS sequence"/>
</dbReference>
<keyword evidence="2" id="KW-0378">Hydrolase</keyword>
<keyword evidence="2" id="KW-0269">Exonuclease</keyword>
<dbReference type="PANTHER" id="PTHR30231">
    <property type="entry name" value="DNA POLYMERASE III SUBUNIT EPSILON"/>
    <property type="match status" value="1"/>
</dbReference>
<keyword evidence="3" id="KW-1185">Reference proteome</keyword>
<dbReference type="InterPro" id="IPR012337">
    <property type="entry name" value="RNaseH-like_sf"/>
</dbReference>